<keyword evidence="3" id="KW-1185">Reference proteome</keyword>
<evidence type="ECO:0000313" key="3">
    <source>
        <dbReference type="Proteomes" id="UP001066276"/>
    </source>
</evidence>
<sequence length="170" mass="17956">MMLPPRTGGEPQVTRPGRSLPCSGLTGPMEKGASGATDREPSQPAVAGETCTWWRSGSVRLPRGIAGDFRAGEPGLLCAQTVGLLAGEWTRELRNTRHGRGPTERPLISGTRGGRARPFCQSLAPQSPRRSNQLTRSHCGAHVGPHFSWAQPSRVPAPGPGADATTSFCP</sequence>
<feature type="region of interest" description="Disordered" evidence="1">
    <location>
        <begin position="1"/>
        <end position="48"/>
    </location>
</feature>
<evidence type="ECO:0000256" key="1">
    <source>
        <dbReference type="SAM" id="MobiDB-lite"/>
    </source>
</evidence>
<organism evidence="2 3">
    <name type="scientific">Pleurodeles waltl</name>
    <name type="common">Iberian ribbed newt</name>
    <dbReference type="NCBI Taxonomy" id="8319"/>
    <lineage>
        <taxon>Eukaryota</taxon>
        <taxon>Metazoa</taxon>
        <taxon>Chordata</taxon>
        <taxon>Craniata</taxon>
        <taxon>Vertebrata</taxon>
        <taxon>Euteleostomi</taxon>
        <taxon>Amphibia</taxon>
        <taxon>Batrachia</taxon>
        <taxon>Caudata</taxon>
        <taxon>Salamandroidea</taxon>
        <taxon>Salamandridae</taxon>
        <taxon>Pleurodelinae</taxon>
        <taxon>Pleurodeles</taxon>
    </lineage>
</organism>
<dbReference type="Proteomes" id="UP001066276">
    <property type="component" value="Chromosome 3_1"/>
</dbReference>
<dbReference type="AlphaFoldDB" id="A0AAV7UDB4"/>
<feature type="region of interest" description="Disordered" evidence="1">
    <location>
        <begin position="96"/>
        <end position="116"/>
    </location>
</feature>
<protein>
    <submittedName>
        <fullName evidence="2">Uncharacterized protein</fullName>
    </submittedName>
</protein>
<proteinExistence type="predicted"/>
<dbReference type="EMBL" id="JANPWB010000005">
    <property type="protein sequence ID" value="KAJ1187072.1"/>
    <property type="molecule type" value="Genomic_DNA"/>
</dbReference>
<gene>
    <name evidence="2" type="ORF">NDU88_003851</name>
</gene>
<accession>A0AAV7UDB4</accession>
<name>A0AAV7UDB4_PLEWA</name>
<comment type="caution">
    <text evidence="2">The sequence shown here is derived from an EMBL/GenBank/DDBJ whole genome shotgun (WGS) entry which is preliminary data.</text>
</comment>
<reference evidence="2" key="1">
    <citation type="journal article" date="2022" name="bioRxiv">
        <title>Sequencing and chromosome-scale assembly of the giantPleurodeles waltlgenome.</title>
        <authorList>
            <person name="Brown T."/>
            <person name="Elewa A."/>
            <person name="Iarovenko S."/>
            <person name="Subramanian E."/>
            <person name="Araus A.J."/>
            <person name="Petzold A."/>
            <person name="Susuki M."/>
            <person name="Suzuki K.-i.T."/>
            <person name="Hayashi T."/>
            <person name="Toyoda A."/>
            <person name="Oliveira C."/>
            <person name="Osipova E."/>
            <person name="Leigh N.D."/>
            <person name="Simon A."/>
            <person name="Yun M.H."/>
        </authorList>
    </citation>
    <scope>NUCLEOTIDE SEQUENCE</scope>
    <source>
        <strain evidence="2">20211129_DDA</strain>
        <tissue evidence="2">Liver</tissue>
    </source>
</reference>
<feature type="region of interest" description="Disordered" evidence="1">
    <location>
        <begin position="150"/>
        <end position="170"/>
    </location>
</feature>
<evidence type="ECO:0000313" key="2">
    <source>
        <dbReference type="EMBL" id="KAJ1187072.1"/>
    </source>
</evidence>